<proteinExistence type="inferred from homology"/>
<evidence type="ECO:0000313" key="3">
    <source>
        <dbReference type="Proteomes" id="UP000593567"/>
    </source>
</evidence>
<accession>A0A7J7JJS0</accession>
<dbReference type="PANTHER" id="PTHR13109:SF7">
    <property type="entry name" value="NEUROCHONDRIN"/>
    <property type="match status" value="1"/>
</dbReference>
<comment type="similarity">
    <text evidence="1">Belongs to the neurochondrin family.</text>
</comment>
<keyword evidence="3" id="KW-1185">Reference proteome</keyword>
<sequence length="318" mass="34900">MANESVKNRDIETQKVLCLDLLKQARSDNEKLAGLLLVPKLFKSTNLPSTSIDCQAVDQQFQVDLLEAIDFQFLRRMLCSGDKISDSVISLLEEHVSLKIAASSVIACFTQKDVLSASQIGQLLPIMESILLTVGKGAEDTAVSTAPAEQCQLLLETTMQCLEGFCRDQDTGLLEESVVPVIYRLQLKQTTCGDLCNKLAQLISDIVKSRGSEWMSPNSIIATAAIYLHHIKVSELAQLDFSLCETCSRFLAVMLDQGVGVPAKLLPLVNAVMSQLCDSLKNKLPTLQRRQALNLLTSLIQLRGIKQLIAEKAAKLHC</sequence>
<dbReference type="AlphaFoldDB" id="A0A7J7JJS0"/>
<dbReference type="OrthoDB" id="8186546at2759"/>
<dbReference type="Pfam" id="PF05536">
    <property type="entry name" value="Neurochondrin"/>
    <property type="match status" value="1"/>
</dbReference>
<dbReference type="EMBL" id="VXIV02002439">
    <property type="protein sequence ID" value="KAF6025618.1"/>
    <property type="molecule type" value="Genomic_DNA"/>
</dbReference>
<dbReference type="PANTHER" id="PTHR13109">
    <property type="entry name" value="NEUROCHONDRIN"/>
    <property type="match status" value="1"/>
</dbReference>
<gene>
    <name evidence="2" type="ORF">EB796_016063</name>
</gene>
<reference evidence="2" key="1">
    <citation type="submission" date="2020-06" db="EMBL/GenBank/DDBJ databases">
        <title>Draft genome of Bugula neritina, a colonial animal packing powerful symbionts and potential medicines.</title>
        <authorList>
            <person name="Rayko M."/>
        </authorList>
    </citation>
    <scope>NUCLEOTIDE SEQUENCE [LARGE SCALE GENOMIC DNA]</scope>
    <source>
        <strain evidence="2">Kwan_BN1</strain>
    </source>
</reference>
<evidence type="ECO:0000256" key="1">
    <source>
        <dbReference type="ARBA" id="ARBA00006927"/>
    </source>
</evidence>
<dbReference type="Proteomes" id="UP000593567">
    <property type="component" value="Unassembled WGS sequence"/>
</dbReference>
<dbReference type="InterPro" id="IPR008709">
    <property type="entry name" value="Neurochondrin"/>
</dbReference>
<evidence type="ECO:0000313" key="2">
    <source>
        <dbReference type="EMBL" id="KAF6025618.1"/>
    </source>
</evidence>
<organism evidence="2 3">
    <name type="scientific">Bugula neritina</name>
    <name type="common">Brown bryozoan</name>
    <name type="synonym">Sertularia neritina</name>
    <dbReference type="NCBI Taxonomy" id="10212"/>
    <lineage>
        <taxon>Eukaryota</taxon>
        <taxon>Metazoa</taxon>
        <taxon>Spiralia</taxon>
        <taxon>Lophotrochozoa</taxon>
        <taxon>Bryozoa</taxon>
        <taxon>Gymnolaemata</taxon>
        <taxon>Cheilostomatida</taxon>
        <taxon>Flustrina</taxon>
        <taxon>Buguloidea</taxon>
        <taxon>Bugulidae</taxon>
        <taxon>Bugula</taxon>
    </lineage>
</organism>
<protein>
    <submittedName>
        <fullName evidence="2">NCDN</fullName>
    </submittedName>
</protein>
<comment type="caution">
    <text evidence="2">The sequence shown here is derived from an EMBL/GenBank/DDBJ whole genome shotgun (WGS) entry which is preliminary data.</text>
</comment>
<name>A0A7J7JJS0_BUGNE</name>